<dbReference type="OrthoDB" id="3296851at2"/>
<proteinExistence type="predicted"/>
<keyword evidence="1" id="KW-0732">Signal</keyword>
<feature type="signal peptide" evidence="1">
    <location>
        <begin position="1"/>
        <end position="26"/>
    </location>
</feature>
<sequence>MRIRASVAAVTGALALSALAVPAAQAAGHPVASSEKSVASKVLHASHGVKGFGVRTQGTPYDMDVTFSKVNVKSGKNIVVGTTNVVRVPVSYTLTHGVDVDIDAPDFVTGLALYRGTSFDYGDNEIDSDPAVCTATSATVASCKATVEIDPIFLFNEDAATWKTAAFAVAFNGQDPFDPQDLSKVGVAVKDKAASNKLQRYSRQTVNASPEPVKKGKTITVTGALTRANWDDSRYHGYTSQSVKLQFKKKGASAYTTLKTVKTDSKGNLKTTVKASVDGYFRYSFAGTSTTPAIDSTADFVDVR</sequence>
<protein>
    <recommendedName>
        <fullName evidence="4">Calcium-binding protein</fullName>
    </recommendedName>
</protein>
<keyword evidence="3" id="KW-1185">Reference proteome</keyword>
<evidence type="ECO:0000313" key="2">
    <source>
        <dbReference type="EMBL" id="QBJ91085.1"/>
    </source>
</evidence>
<reference evidence="2 3" key="1">
    <citation type="submission" date="2018-08" db="EMBL/GenBank/DDBJ databases">
        <title>The complete genome sequence of Streptomyces seoulensis, a pioneer strain for nickel superoxide dismutase discovery.</title>
        <authorList>
            <person name="Shin J."/>
            <person name="Lee J.-S."/>
            <person name="Lee E.-J."/>
            <person name="Youn H.-D."/>
        </authorList>
    </citation>
    <scope>NUCLEOTIDE SEQUENCE [LARGE SCALE GENOMIC DNA]</scope>
    <source>
        <strain evidence="2 3">KCTC 9819</strain>
    </source>
</reference>
<dbReference type="KEGG" id="sseo:D0Z67_12760"/>
<evidence type="ECO:0000313" key="3">
    <source>
        <dbReference type="Proteomes" id="UP000292547"/>
    </source>
</evidence>
<feature type="chain" id="PRO_5020235050" description="Calcium-binding protein" evidence="1">
    <location>
        <begin position="27"/>
        <end position="304"/>
    </location>
</feature>
<dbReference type="STRING" id="73044.GCA_000725795_01639"/>
<dbReference type="Proteomes" id="UP000292547">
    <property type="component" value="Chromosome"/>
</dbReference>
<dbReference type="EMBL" id="CP032229">
    <property type="protein sequence ID" value="QBJ91085.1"/>
    <property type="molecule type" value="Genomic_DNA"/>
</dbReference>
<accession>A0A4P6TU99</accession>
<gene>
    <name evidence="2" type="ORF">D0Z67_12760</name>
</gene>
<organism evidence="2 3">
    <name type="scientific">Streptomyces seoulensis</name>
    <dbReference type="NCBI Taxonomy" id="73044"/>
    <lineage>
        <taxon>Bacteria</taxon>
        <taxon>Bacillati</taxon>
        <taxon>Actinomycetota</taxon>
        <taxon>Actinomycetes</taxon>
        <taxon>Kitasatosporales</taxon>
        <taxon>Streptomycetaceae</taxon>
        <taxon>Streptomyces</taxon>
    </lineage>
</organism>
<name>A0A4P6TU99_STRSO</name>
<evidence type="ECO:0000256" key="1">
    <source>
        <dbReference type="SAM" id="SignalP"/>
    </source>
</evidence>
<evidence type="ECO:0008006" key="4">
    <source>
        <dbReference type="Google" id="ProtNLM"/>
    </source>
</evidence>
<dbReference type="AlphaFoldDB" id="A0A4P6TU99"/>
<dbReference type="GeneID" id="300099796"/>
<dbReference type="RefSeq" id="WP_031184076.1">
    <property type="nucleotide sequence ID" value="NZ_CP032229.1"/>
</dbReference>